<dbReference type="Gene3D" id="3.40.50.11190">
    <property type="match status" value="1"/>
</dbReference>
<dbReference type="SUPFAM" id="SSF53756">
    <property type="entry name" value="UDP-Glycosyltransferase/glycogen phosphorylase"/>
    <property type="match status" value="1"/>
</dbReference>
<name>A0A0M2V853_9GAMM</name>
<dbReference type="NCBIfam" id="TIGR03590">
    <property type="entry name" value="PseG"/>
    <property type="match status" value="1"/>
</dbReference>
<dbReference type="STRING" id="336831.WG68_03670"/>
<dbReference type="PATRIC" id="fig|336831.14.peg.3894"/>
<evidence type="ECO:0000313" key="4">
    <source>
        <dbReference type="Proteomes" id="UP000034228"/>
    </source>
</evidence>
<dbReference type="OrthoDB" id="9788924at2"/>
<protein>
    <submittedName>
        <fullName evidence="3">FlaR protein (FlaR)</fullName>
    </submittedName>
</protein>
<dbReference type="AlphaFoldDB" id="A0A0M2V853"/>
<dbReference type="EMBL" id="LAHO01000002">
    <property type="protein sequence ID" value="KKO47037.1"/>
    <property type="molecule type" value="Genomic_DNA"/>
</dbReference>
<dbReference type="Gene3D" id="3.40.50.2000">
    <property type="entry name" value="Glycogen Phosphorylase B"/>
    <property type="match status" value="1"/>
</dbReference>
<feature type="binding site" evidence="2">
    <location>
        <position position="254"/>
    </location>
    <ligand>
        <name>substrate</name>
    </ligand>
</feature>
<organism evidence="3 4">
    <name type="scientific">Arsukibacterium ikkense</name>
    <dbReference type="NCBI Taxonomy" id="336831"/>
    <lineage>
        <taxon>Bacteria</taxon>
        <taxon>Pseudomonadati</taxon>
        <taxon>Pseudomonadota</taxon>
        <taxon>Gammaproteobacteria</taxon>
        <taxon>Chromatiales</taxon>
        <taxon>Chromatiaceae</taxon>
        <taxon>Arsukibacterium</taxon>
    </lineage>
</organism>
<evidence type="ECO:0000256" key="2">
    <source>
        <dbReference type="PIRSR" id="PIRSR620023-2"/>
    </source>
</evidence>
<dbReference type="RefSeq" id="WP_046556283.1">
    <property type="nucleotide sequence ID" value="NZ_LAHO01000002.1"/>
</dbReference>
<feature type="active site" description="Proton acceptor" evidence="1">
    <location>
        <position position="17"/>
    </location>
</feature>
<feature type="binding site" evidence="2">
    <location>
        <position position="156"/>
    </location>
    <ligand>
        <name>substrate</name>
    </ligand>
</feature>
<evidence type="ECO:0000256" key="1">
    <source>
        <dbReference type="PIRSR" id="PIRSR620023-1"/>
    </source>
</evidence>
<accession>A0A0M2V853</accession>
<dbReference type="InterPro" id="IPR020023">
    <property type="entry name" value="PseG"/>
</dbReference>
<comment type="caution">
    <text evidence="3">The sequence shown here is derived from an EMBL/GenBank/DDBJ whole genome shotgun (WGS) entry which is preliminary data.</text>
</comment>
<keyword evidence="4" id="KW-1185">Reference proteome</keyword>
<sequence length="345" mass="37234">MNVLFRTDASVAIGSGHVMRCLALAHALCKLGAHCDFACRITAGHLADVIRSQSFNVLPLPELLTTQAADATATLAGLTQNYTLLVVDHYALSADYCRQLRARCQHVMQIDDLANRTYDCDLLLDQNLLPNAEQRYSMLVPAQCKVLAGPAYALLREEFYQAYAARNSLKILIGFGGSDEHNLTRLAIEAFTKLKIPGLTADIVIGASNPWHAEIQQLTASLPNTRLHVQCNYMAKLMHQARLMLGGGGASHWERCISALPGLVVTVAGNQQAATAYLDQLGACVWLGQAADMSAEFFAEQLCYYLSQPALLDSMGQTAAGLIPAAAGTPLVVETILKTLNNGHP</sequence>
<evidence type="ECO:0000313" key="3">
    <source>
        <dbReference type="EMBL" id="KKO47037.1"/>
    </source>
</evidence>
<gene>
    <name evidence="3" type="ORF">WG68_03670</name>
</gene>
<dbReference type="Proteomes" id="UP000034228">
    <property type="component" value="Unassembled WGS sequence"/>
</dbReference>
<reference evidence="3 4" key="1">
    <citation type="submission" date="2015-03" db="EMBL/GenBank/DDBJ databases">
        <title>Draft genome sequences of two protease-producing strains of Arsukibacterium isolated from two cold and alkaline environments.</title>
        <authorList>
            <person name="Lylloff J.E."/>
            <person name="Skov L.B."/>
            <person name="Jepsen M."/>
            <person name="Hallin P.F."/>
            <person name="Sorensen S.J."/>
            <person name="Stougaard P."/>
            <person name="Glaring M.A."/>
        </authorList>
    </citation>
    <scope>NUCLEOTIDE SEQUENCE [LARGE SCALE GENOMIC DNA]</scope>
    <source>
        <strain evidence="3 4">GCM72</strain>
    </source>
</reference>
<proteinExistence type="predicted"/>